<dbReference type="SMART" id="SM00282">
    <property type="entry name" value="LamG"/>
    <property type="match status" value="2"/>
</dbReference>
<evidence type="ECO:0000313" key="4">
    <source>
        <dbReference type="WBParaSite" id="nRc.2.0.1.t33585-RA"/>
    </source>
</evidence>
<protein>
    <submittedName>
        <fullName evidence="4">Laminin G domain-containing protein</fullName>
    </submittedName>
</protein>
<dbReference type="InterPro" id="IPR050372">
    <property type="entry name" value="Neurexin-related_CASP"/>
</dbReference>
<feature type="domain" description="Laminin G" evidence="2">
    <location>
        <begin position="232"/>
        <end position="413"/>
    </location>
</feature>
<dbReference type="GO" id="GO:0016020">
    <property type="term" value="C:membrane"/>
    <property type="evidence" value="ECO:0007669"/>
    <property type="project" value="UniProtKB-SubCell"/>
</dbReference>
<dbReference type="Proteomes" id="UP000887565">
    <property type="component" value="Unplaced"/>
</dbReference>
<dbReference type="PANTHER" id="PTHR15036:SF49">
    <property type="entry name" value="AXOTACTIN"/>
    <property type="match status" value="1"/>
</dbReference>
<sequence>YPAPKQNSEEIADGFITGFVENCQFILIVGTSSQDLVRLSSIVKVCDGRLHTVFFKRKESEIILFVDDHFVAKGSLTQNKTIGNREWSQLFLGGLGTIKAPKEELSVYTPFTGCISDLHFNYKRLILVPQRLDKATLGVCVNPANEILLFSNDGYLADRNIDQYDQDVSELDANIDSNPDENLDDLMMAESPSMKNLDEKRDEKHSNKVNMLKSQQYKTCNDQPQQNRIIDGAFYFGATSHTYSNPRLSYKRHEKYLTFSTSLSFRTWLSNGTILAWTSEKLKSFLRIVLKDGRLILITKFRRTGSHRSFVISEWNLGDRLFNDSVWHSIKVKKRGKFLDVRIDNDDTHSNILWPLKLNLKQEKSGLTIGGVKKSVSKKFDTPPYFVGCVKDLFVDGLKYDLKERFRGRLFTCYENIVKNSVKLLSQNSSIVINLISSRPKIISFAFRFENFPTSGKIVTFSNERNSLDLEFFVLKDVINRQSRSFSHENWCRDEYVEFSFEFTMSNLYVNIGQARRFEIVGNDCNFRKVTIGAVEDSMGVVGCMKTLQIDGHGIDFSTESNESKNVAINECYS</sequence>
<dbReference type="SUPFAM" id="SSF49899">
    <property type="entry name" value="Concanavalin A-like lectins/glucanases"/>
    <property type="match status" value="2"/>
</dbReference>
<dbReference type="AlphaFoldDB" id="A0A915K492"/>
<evidence type="ECO:0000256" key="1">
    <source>
        <dbReference type="PROSITE-ProRule" id="PRU00122"/>
    </source>
</evidence>
<dbReference type="PANTHER" id="PTHR15036">
    <property type="entry name" value="PIKACHURIN-LIKE PROTEIN"/>
    <property type="match status" value="1"/>
</dbReference>
<keyword evidence="3" id="KW-1185">Reference proteome</keyword>
<evidence type="ECO:0000259" key="2">
    <source>
        <dbReference type="PROSITE" id="PS50025"/>
    </source>
</evidence>
<dbReference type="Gene3D" id="2.60.120.200">
    <property type="match status" value="2"/>
</dbReference>
<accession>A0A915K492</accession>
<reference evidence="4" key="1">
    <citation type="submission" date="2022-11" db="UniProtKB">
        <authorList>
            <consortium name="WormBaseParasite"/>
        </authorList>
    </citation>
    <scope>IDENTIFICATION</scope>
</reference>
<dbReference type="Pfam" id="PF02210">
    <property type="entry name" value="Laminin_G_2"/>
    <property type="match status" value="2"/>
</dbReference>
<dbReference type="PROSITE" id="PS50025">
    <property type="entry name" value="LAM_G_DOMAIN"/>
    <property type="match status" value="2"/>
</dbReference>
<comment type="caution">
    <text evidence="1">Lacks conserved residue(s) required for the propagation of feature annotation.</text>
</comment>
<proteinExistence type="predicted"/>
<dbReference type="CDD" id="cd00110">
    <property type="entry name" value="LamG"/>
    <property type="match status" value="2"/>
</dbReference>
<feature type="domain" description="Laminin G" evidence="2">
    <location>
        <begin position="1"/>
        <end position="140"/>
    </location>
</feature>
<name>A0A915K492_ROMCU</name>
<organism evidence="3 4">
    <name type="scientific">Romanomermis culicivorax</name>
    <name type="common">Nematode worm</name>
    <dbReference type="NCBI Taxonomy" id="13658"/>
    <lineage>
        <taxon>Eukaryota</taxon>
        <taxon>Metazoa</taxon>
        <taxon>Ecdysozoa</taxon>
        <taxon>Nematoda</taxon>
        <taxon>Enoplea</taxon>
        <taxon>Dorylaimia</taxon>
        <taxon>Mermithida</taxon>
        <taxon>Mermithoidea</taxon>
        <taxon>Mermithidae</taxon>
        <taxon>Romanomermis</taxon>
    </lineage>
</organism>
<dbReference type="InterPro" id="IPR001791">
    <property type="entry name" value="Laminin_G"/>
</dbReference>
<dbReference type="WBParaSite" id="nRc.2.0.1.t33585-RA">
    <property type="protein sequence ID" value="nRc.2.0.1.t33585-RA"/>
    <property type="gene ID" value="nRc.2.0.1.g33585"/>
</dbReference>
<evidence type="ECO:0000313" key="3">
    <source>
        <dbReference type="Proteomes" id="UP000887565"/>
    </source>
</evidence>
<dbReference type="InterPro" id="IPR013320">
    <property type="entry name" value="ConA-like_dom_sf"/>
</dbReference>